<dbReference type="AlphaFoldDB" id="A0AAV7K5S5"/>
<reference evidence="1 2" key="1">
    <citation type="journal article" date="2023" name="BMC Biol.">
        <title>The compact genome of the sponge Oopsacas minuta (Hexactinellida) is lacking key metazoan core genes.</title>
        <authorList>
            <person name="Santini S."/>
            <person name="Schenkelaars Q."/>
            <person name="Jourda C."/>
            <person name="Duchesne M."/>
            <person name="Belahbib H."/>
            <person name="Rocher C."/>
            <person name="Selva M."/>
            <person name="Riesgo A."/>
            <person name="Vervoort M."/>
            <person name="Leys S.P."/>
            <person name="Kodjabachian L."/>
            <person name="Le Bivic A."/>
            <person name="Borchiellini C."/>
            <person name="Claverie J.M."/>
            <person name="Renard E."/>
        </authorList>
    </citation>
    <scope>NUCLEOTIDE SEQUENCE [LARGE SCALE GENOMIC DNA]</scope>
    <source>
        <strain evidence="1">SPO-2</strain>
    </source>
</reference>
<dbReference type="EMBL" id="JAKMXF010000155">
    <property type="protein sequence ID" value="KAI6656180.1"/>
    <property type="molecule type" value="Genomic_DNA"/>
</dbReference>
<protein>
    <submittedName>
        <fullName evidence="1">Uncharacterized protein</fullName>
    </submittedName>
</protein>
<dbReference type="Proteomes" id="UP001165289">
    <property type="component" value="Unassembled WGS sequence"/>
</dbReference>
<gene>
    <name evidence="1" type="ORF">LOD99_1513</name>
</gene>
<sequence length="159" mass="18061">MQETLLVDPGSLSNQDSSYIAEGMTERSSLDTDLDLNDIGHLYKFRENDWFLDYPALSDLQKLNLLAKHRMPDLNFSFPFGEKLISSAPKGERKTQKVYLSFSHITGKFDCFKYSFLIKGVVCVPCALFTSREVENDKGKLTKVGSFVQTPFTKLQKDS</sequence>
<organism evidence="1 2">
    <name type="scientific">Oopsacas minuta</name>
    <dbReference type="NCBI Taxonomy" id="111878"/>
    <lineage>
        <taxon>Eukaryota</taxon>
        <taxon>Metazoa</taxon>
        <taxon>Porifera</taxon>
        <taxon>Hexactinellida</taxon>
        <taxon>Hexasterophora</taxon>
        <taxon>Lyssacinosida</taxon>
        <taxon>Leucopsacidae</taxon>
        <taxon>Oopsacas</taxon>
    </lineage>
</organism>
<name>A0AAV7K5S5_9METZ</name>
<evidence type="ECO:0000313" key="1">
    <source>
        <dbReference type="EMBL" id="KAI6656180.1"/>
    </source>
</evidence>
<accession>A0AAV7K5S5</accession>
<comment type="caution">
    <text evidence="1">The sequence shown here is derived from an EMBL/GenBank/DDBJ whole genome shotgun (WGS) entry which is preliminary data.</text>
</comment>
<proteinExistence type="predicted"/>
<keyword evidence="2" id="KW-1185">Reference proteome</keyword>
<evidence type="ECO:0000313" key="2">
    <source>
        <dbReference type="Proteomes" id="UP001165289"/>
    </source>
</evidence>